<evidence type="ECO:0000313" key="2">
    <source>
        <dbReference type="Proteomes" id="UP001589865"/>
    </source>
</evidence>
<proteinExistence type="predicted"/>
<gene>
    <name evidence="1" type="ORF">ACFFGY_11980</name>
</gene>
<sequence length="221" mass="23853">MIFHRLLAQDESYLIPTGPAGLVAIEALQVAVPPRAVPDGEEQRTTSHREQWALVALLKAAHAAEPSIFPMSIARSESPDFLAVSGAAGRALAVECTEATSREFQKELSRQAEEDLLAPARVRSHDDGYVGNAAELEWVGEVRAAIERKLKPTVWANAPAGSARWILLYDGTRAAIHVEDSFKAAVLADEFQAAHERMPELRLLALVSGRSSLPIGGSLSD</sequence>
<keyword evidence="2" id="KW-1185">Reference proteome</keyword>
<dbReference type="RefSeq" id="WP_377044728.1">
    <property type="nucleotide sequence ID" value="NZ_JBHLUN010000008.1"/>
</dbReference>
<dbReference type="EMBL" id="JBHLUN010000008">
    <property type="protein sequence ID" value="MFC0408974.1"/>
    <property type="molecule type" value="Genomic_DNA"/>
</dbReference>
<reference evidence="1 2" key="1">
    <citation type="submission" date="2024-09" db="EMBL/GenBank/DDBJ databases">
        <authorList>
            <person name="Sun Q."/>
            <person name="Mori K."/>
        </authorList>
    </citation>
    <scope>NUCLEOTIDE SEQUENCE [LARGE SCALE GENOMIC DNA]</scope>
    <source>
        <strain evidence="1 2">TBRC 5777</strain>
    </source>
</reference>
<dbReference type="Proteomes" id="UP001589865">
    <property type="component" value="Unassembled WGS sequence"/>
</dbReference>
<protein>
    <submittedName>
        <fullName evidence="1">Uncharacterized protein</fullName>
    </submittedName>
</protein>
<name>A0ABV6JTN8_9PROT</name>
<organism evidence="1 2">
    <name type="scientific">Roseomonas elaeocarpi</name>
    <dbReference type="NCBI Taxonomy" id="907779"/>
    <lineage>
        <taxon>Bacteria</taxon>
        <taxon>Pseudomonadati</taxon>
        <taxon>Pseudomonadota</taxon>
        <taxon>Alphaproteobacteria</taxon>
        <taxon>Acetobacterales</taxon>
        <taxon>Roseomonadaceae</taxon>
        <taxon>Roseomonas</taxon>
    </lineage>
</organism>
<accession>A0ABV6JTN8</accession>
<comment type="caution">
    <text evidence="1">The sequence shown here is derived from an EMBL/GenBank/DDBJ whole genome shotgun (WGS) entry which is preliminary data.</text>
</comment>
<evidence type="ECO:0000313" key="1">
    <source>
        <dbReference type="EMBL" id="MFC0408974.1"/>
    </source>
</evidence>